<proteinExistence type="inferred from homology"/>
<dbReference type="Proteomes" id="UP000181992">
    <property type="component" value="Unassembled WGS sequence"/>
</dbReference>
<dbReference type="Pfam" id="PF03572">
    <property type="entry name" value="Peptidase_S41"/>
    <property type="match status" value="1"/>
</dbReference>
<dbReference type="GO" id="GO:0004175">
    <property type="term" value="F:endopeptidase activity"/>
    <property type="evidence" value="ECO:0007669"/>
    <property type="project" value="TreeGrafter"/>
</dbReference>
<dbReference type="GO" id="GO:0030288">
    <property type="term" value="C:outer membrane-bounded periplasmic space"/>
    <property type="evidence" value="ECO:0007669"/>
    <property type="project" value="TreeGrafter"/>
</dbReference>
<dbReference type="NCBIfam" id="TIGR00225">
    <property type="entry name" value="prc"/>
    <property type="match status" value="1"/>
</dbReference>
<gene>
    <name evidence="7" type="ORF">AUJ77_02355</name>
</gene>
<dbReference type="PANTHER" id="PTHR32060">
    <property type="entry name" value="TAIL-SPECIFIC PROTEASE"/>
    <property type="match status" value="1"/>
</dbReference>
<feature type="domain" description="PDZ" evidence="6">
    <location>
        <begin position="112"/>
        <end position="194"/>
    </location>
</feature>
<dbReference type="PANTHER" id="PTHR32060:SF30">
    <property type="entry name" value="CARBOXY-TERMINAL PROCESSING PROTEASE CTPA"/>
    <property type="match status" value="1"/>
</dbReference>
<dbReference type="PROSITE" id="PS50106">
    <property type="entry name" value="PDZ"/>
    <property type="match status" value="1"/>
</dbReference>
<comment type="caution">
    <text evidence="7">The sequence shown here is derived from an EMBL/GenBank/DDBJ whole genome shotgun (WGS) entry which is preliminary data.</text>
</comment>
<dbReference type="SUPFAM" id="SSF52096">
    <property type="entry name" value="ClpP/crotonase"/>
    <property type="match status" value="1"/>
</dbReference>
<protein>
    <recommendedName>
        <fullName evidence="6">PDZ domain-containing protein</fullName>
    </recommendedName>
</protein>
<reference evidence="7 8" key="1">
    <citation type="journal article" date="2016" name="Environ. Microbiol.">
        <title>Genomic resolution of a cold subsurface aquifer community provides metabolic insights for novel microbes adapted to high CO concentrations.</title>
        <authorList>
            <person name="Probst A.J."/>
            <person name="Castelle C.J."/>
            <person name="Singh A."/>
            <person name="Brown C.T."/>
            <person name="Anantharaman K."/>
            <person name="Sharon I."/>
            <person name="Hug L.A."/>
            <person name="Burstein D."/>
            <person name="Emerson J.B."/>
            <person name="Thomas B.C."/>
            <person name="Banfield J.F."/>
        </authorList>
    </citation>
    <scope>NUCLEOTIDE SEQUENCE [LARGE SCALE GENOMIC DNA]</scope>
    <source>
        <strain evidence="7">CG1_02_43_90</strain>
    </source>
</reference>
<name>A0A1J4V0G2_9BACT</name>
<dbReference type="InterPro" id="IPR005151">
    <property type="entry name" value="Tail-specific_protease"/>
</dbReference>
<dbReference type="SUPFAM" id="SSF50156">
    <property type="entry name" value="PDZ domain-like"/>
    <property type="match status" value="1"/>
</dbReference>
<keyword evidence="3 5" id="KW-0378">Hydrolase</keyword>
<dbReference type="GO" id="GO:0006508">
    <property type="term" value="P:proteolysis"/>
    <property type="evidence" value="ECO:0007669"/>
    <property type="project" value="UniProtKB-KW"/>
</dbReference>
<dbReference type="FunFam" id="2.30.42.10:FF:000063">
    <property type="entry name" value="Peptidase, S41 family"/>
    <property type="match status" value="1"/>
</dbReference>
<dbReference type="GO" id="GO:0008236">
    <property type="term" value="F:serine-type peptidase activity"/>
    <property type="evidence" value="ECO:0007669"/>
    <property type="project" value="UniProtKB-KW"/>
</dbReference>
<keyword evidence="4 5" id="KW-0720">Serine protease</keyword>
<dbReference type="InterPro" id="IPR001478">
    <property type="entry name" value="PDZ"/>
</dbReference>
<dbReference type="InterPro" id="IPR041489">
    <property type="entry name" value="PDZ_6"/>
</dbReference>
<evidence type="ECO:0000259" key="6">
    <source>
        <dbReference type="PROSITE" id="PS50106"/>
    </source>
</evidence>
<evidence type="ECO:0000256" key="4">
    <source>
        <dbReference type="ARBA" id="ARBA00022825"/>
    </source>
</evidence>
<dbReference type="InterPro" id="IPR036034">
    <property type="entry name" value="PDZ_sf"/>
</dbReference>
<evidence type="ECO:0000313" key="7">
    <source>
        <dbReference type="EMBL" id="OIO30628.1"/>
    </source>
</evidence>
<comment type="similarity">
    <text evidence="1 5">Belongs to the peptidase S41A family.</text>
</comment>
<dbReference type="Gene3D" id="3.90.226.10">
    <property type="entry name" value="2-enoyl-CoA Hydratase, Chain A, domain 1"/>
    <property type="match status" value="1"/>
</dbReference>
<dbReference type="InterPro" id="IPR029045">
    <property type="entry name" value="ClpP/crotonase-like_dom_sf"/>
</dbReference>
<dbReference type="SMART" id="SM00245">
    <property type="entry name" value="TSPc"/>
    <property type="match status" value="1"/>
</dbReference>
<keyword evidence="2 5" id="KW-0645">Protease</keyword>
<organism evidence="7 8">
    <name type="scientific">Candidatus Nomurabacteria bacterium CG1_02_43_90</name>
    <dbReference type="NCBI Taxonomy" id="1805281"/>
    <lineage>
        <taxon>Bacteria</taxon>
        <taxon>Candidatus Nomuraibacteriota</taxon>
    </lineage>
</organism>
<evidence type="ECO:0000256" key="2">
    <source>
        <dbReference type="ARBA" id="ARBA00022670"/>
    </source>
</evidence>
<dbReference type="CDD" id="cd07560">
    <property type="entry name" value="Peptidase_S41_CPP"/>
    <property type="match status" value="1"/>
</dbReference>
<dbReference type="Gene3D" id="3.30.750.44">
    <property type="match status" value="1"/>
</dbReference>
<dbReference type="InterPro" id="IPR004447">
    <property type="entry name" value="Peptidase_S41A"/>
</dbReference>
<sequence>MKYHFNKVTITAVLFVAIAATFGAGIIVGKQIQEKELVVDTTGLRDLQLTTTSGNLDLKPFWKAVDTLNEKFVPTTASSSVPTDQDKVWGAIRGLAQEYGDPYTVFFPPKETSIFQEEVRGDFEGIGVEITTKDGVLTVIAPLKGTPAERAGLKPGDQIIKIEKFITAGLTVDDAIKHIRGPKGTSVLLTIKRGDKITEVPVERDTINIPTIDTKLRDDGVFVISLYTFSANSPELFRGALREFILSGSDKLVLDLRGNPGGYLEAATDMASYFLPVGKTVVIEDSGTRAKQQFERSKGYNVFNQNLRMAVLINEGSASASEILAGALHEHGVAKLVGEKSFGKGSVQELIDITPDTALKVTIARWLTPLGHSISQNGLEPDIKVGMTQKDFENKRDPQMEKVAEILTDPNFKRN</sequence>
<dbReference type="STRING" id="1805281.AUJ77_02355"/>
<evidence type="ECO:0000313" key="8">
    <source>
        <dbReference type="Proteomes" id="UP000181992"/>
    </source>
</evidence>
<dbReference type="Gene3D" id="2.30.42.10">
    <property type="match status" value="1"/>
</dbReference>
<dbReference type="CDD" id="cd06782">
    <property type="entry name" value="cpPDZ_CPP-like"/>
    <property type="match status" value="1"/>
</dbReference>
<evidence type="ECO:0000256" key="5">
    <source>
        <dbReference type="RuleBase" id="RU004404"/>
    </source>
</evidence>
<dbReference type="AlphaFoldDB" id="A0A1J4V0G2"/>
<evidence type="ECO:0000256" key="1">
    <source>
        <dbReference type="ARBA" id="ARBA00009179"/>
    </source>
</evidence>
<dbReference type="Pfam" id="PF17820">
    <property type="entry name" value="PDZ_6"/>
    <property type="match status" value="1"/>
</dbReference>
<dbReference type="GO" id="GO:0007165">
    <property type="term" value="P:signal transduction"/>
    <property type="evidence" value="ECO:0007669"/>
    <property type="project" value="TreeGrafter"/>
</dbReference>
<dbReference type="EMBL" id="MNVN01000015">
    <property type="protein sequence ID" value="OIO30628.1"/>
    <property type="molecule type" value="Genomic_DNA"/>
</dbReference>
<accession>A0A1J4V0G2</accession>
<dbReference type="SMART" id="SM00228">
    <property type="entry name" value="PDZ"/>
    <property type="match status" value="1"/>
</dbReference>
<evidence type="ECO:0000256" key="3">
    <source>
        <dbReference type="ARBA" id="ARBA00022801"/>
    </source>
</evidence>